<evidence type="ECO:0000313" key="8">
    <source>
        <dbReference type="EMBL" id="BEP28332.1"/>
    </source>
</evidence>
<evidence type="ECO:0000256" key="1">
    <source>
        <dbReference type="ARBA" id="ARBA00004162"/>
    </source>
</evidence>
<feature type="transmembrane region" description="Helical" evidence="6">
    <location>
        <begin position="79"/>
        <end position="96"/>
    </location>
</feature>
<feature type="domain" description="Phage shock protein PspC N-terminal" evidence="7">
    <location>
        <begin position="3"/>
        <end position="59"/>
    </location>
</feature>
<name>A0AAU9E964_9FIRM</name>
<keyword evidence="4 6" id="KW-1133">Transmembrane helix</keyword>
<organism evidence="8 9">
    <name type="scientific">Helicovermis profundi</name>
    <dbReference type="NCBI Taxonomy" id="3065157"/>
    <lineage>
        <taxon>Bacteria</taxon>
        <taxon>Bacillati</taxon>
        <taxon>Bacillota</taxon>
        <taxon>Clostridia</taxon>
        <taxon>Helicovermis</taxon>
    </lineage>
</organism>
<dbReference type="PANTHER" id="PTHR33885:SF3">
    <property type="entry name" value="PHAGE SHOCK PROTEIN C"/>
    <property type="match status" value="1"/>
</dbReference>
<keyword evidence="5 6" id="KW-0472">Membrane</keyword>
<reference evidence="8 9" key="1">
    <citation type="submission" date="2023-08" db="EMBL/GenBank/DDBJ databases">
        <title>Helicovermis profunda gen. nov., sp. nov., a novel mesophilic, fermentative bacterium within the Bacillota from a deep-sea hydrothermal vent chimney.</title>
        <authorList>
            <person name="Miyazaki U."/>
            <person name="Mizutani D."/>
            <person name="Hashimoto Y."/>
            <person name="Tame A."/>
            <person name="Sawayama S."/>
            <person name="Miyazaki J."/>
            <person name="Takai K."/>
            <person name="Nakagawa S."/>
        </authorList>
    </citation>
    <scope>NUCLEOTIDE SEQUENCE [LARGE SCALE GENOMIC DNA]</scope>
    <source>
        <strain evidence="8 9">S502</strain>
    </source>
</reference>
<evidence type="ECO:0000259" key="7">
    <source>
        <dbReference type="Pfam" id="PF04024"/>
    </source>
</evidence>
<comment type="subcellular location">
    <subcellularLocation>
        <location evidence="1">Cell membrane</location>
        <topology evidence="1">Single-pass membrane protein</topology>
    </subcellularLocation>
</comment>
<dbReference type="EMBL" id="AP028654">
    <property type="protein sequence ID" value="BEP28332.1"/>
    <property type="molecule type" value="Genomic_DNA"/>
</dbReference>
<dbReference type="AlphaFoldDB" id="A0AAU9E964"/>
<keyword evidence="9" id="KW-1185">Reference proteome</keyword>
<keyword evidence="2" id="KW-1003">Cell membrane</keyword>
<protein>
    <submittedName>
        <fullName evidence="8">PspC domain-containing protein</fullName>
    </submittedName>
</protein>
<dbReference type="Proteomes" id="UP001321786">
    <property type="component" value="Chromosome"/>
</dbReference>
<dbReference type="PANTHER" id="PTHR33885">
    <property type="entry name" value="PHAGE SHOCK PROTEIN C"/>
    <property type="match status" value="1"/>
</dbReference>
<feature type="transmembrane region" description="Helical" evidence="6">
    <location>
        <begin position="102"/>
        <end position="124"/>
    </location>
</feature>
<dbReference type="InterPro" id="IPR052027">
    <property type="entry name" value="PspC"/>
</dbReference>
<evidence type="ECO:0000256" key="6">
    <source>
        <dbReference type="SAM" id="Phobius"/>
    </source>
</evidence>
<dbReference type="Pfam" id="PF04024">
    <property type="entry name" value="PspC"/>
    <property type="match status" value="1"/>
</dbReference>
<dbReference type="KEGG" id="hprf:HLPR_06630"/>
<dbReference type="RefSeq" id="WP_338536657.1">
    <property type="nucleotide sequence ID" value="NZ_AP028654.1"/>
</dbReference>
<evidence type="ECO:0000256" key="4">
    <source>
        <dbReference type="ARBA" id="ARBA00022989"/>
    </source>
</evidence>
<gene>
    <name evidence="8" type="ORF">HLPR_06630</name>
</gene>
<proteinExistence type="predicted"/>
<feature type="transmembrane region" description="Helical" evidence="6">
    <location>
        <begin position="34"/>
        <end position="58"/>
    </location>
</feature>
<evidence type="ECO:0000256" key="3">
    <source>
        <dbReference type="ARBA" id="ARBA00022692"/>
    </source>
</evidence>
<accession>A0AAU9E964</accession>
<evidence type="ECO:0000256" key="2">
    <source>
        <dbReference type="ARBA" id="ARBA00022475"/>
    </source>
</evidence>
<evidence type="ECO:0000313" key="9">
    <source>
        <dbReference type="Proteomes" id="UP001321786"/>
    </source>
</evidence>
<dbReference type="GO" id="GO:0005886">
    <property type="term" value="C:plasma membrane"/>
    <property type="evidence" value="ECO:0007669"/>
    <property type="project" value="UniProtKB-SubCell"/>
</dbReference>
<evidence type="ECO:0000256" key="5">
    <source>
        <dbReference type="ARBA" id="ARBA00023136"/>
    </source>
</evidence>
<sequence>MDKKLYKSQNDKVISGVCGGIAEYFSVDAVIVRLIWLFTIIFGGVGVTAYIICSIFIPKRKNGIDLVKHKKPHFENNNGGSYFGFGLVLLGGYFLLSRVFHFTWFRMGNLWPIFLVIGGFYLIFRDKD</sequence>
<dbReference type="InterPro" id="IPR007168">
    <property type="entry name" value="Phageshock_PspC_N"/>
</dbReference>
<keyword evidence="3 6" id="KW-0812">Transmembrane</keyword>